<proteinExistence type="inferred from homology"/>
<reference evidence="9 10" key="1">
    <citation type="submission" date="2023-04" db="EMBL/GenBank/DDBJ databases">
        <title>Genome Encyclopedia of Bacteria and Archaea VI: Functional Genomics of Type Strains.</title>
        <authorList>
            <person name="Whitman W."/>
        </authorList>
    </citation>
    <scope>NUCLEOTIDE SEQUENCE [LARGE SCALE GENOMIC DNA]</scope>
    <source>
        <strain evidence="9 10">SG_E_30_P1</strain>
    </source>
</reference>
<keyword evidence="5 7" id="KW-1133">Transmembrane helix</keyword>
<dbReference type="PANTHER" id="PTHR30576:SF10">
    <property type="entry name" value="SLL5057 PROTEIN"/>
    <property type="match status" value="1"/>
</dbReference>
<evidence type="ECO:0000313" key="9">
    <source>
        <dbReference type="EMBL" id="MDH6181677.1"/>
    </source>
</evidence>
<dbReference type="Proteomes" id="UP001160142">
    <property type="component" value="Unassembled WGS sequence"/>
</dbReference>
<evidence type="ECO:0000256" key="1">
    <source>
        <dbReference type="ARBA" id="ARBA00004141"/>
    </source>
</evidence>
<feature type="transmembrane region" description="Helical" evidence="7">
    <location>
        <begin position="306"/>
        <end position="327"/>
    </location>
</feature>
<evidence type="ECO:0000256" key="2">
    <source>
        <dbReference type="ARBA" id="ARBA00006464"/>
    </source>
</evidence>
<evidence type="ECO:0000256" key="6">
    <source>
        <dbReference type="ARBA" id="ARBA00023136"/>
    </source>
</evidence>
<dbReference type="NCBIfam" id="TIGR03025">
    <property type="entry name" value="EPS_sugtrans"/>
    <property type="match status" value="1"/>
</dbReference>
<keyword evidence="3" id="KW-0808">Transferase</keyword>
<feature type="transmembrane region" description="Helical" evidence="7">
    <location>
        <begin position="132"/>
        <end position="150"/>
    </location>
</feature>
<comment type="subcellular location">
    <subcellularLocation>
        <location evidence="1">Membrane</location>
        <topology evidence="1">Multi-pass membrane protein</topology>
    </subcellularLocation>
</comment>
<name>A0ABT6KRF1_9MICO</name>
<dbReference type="InterPro" id="IPR003362">
    <property type="entry name" value="Bact_transf"/>
</dbReference>
<evidence type="ECO:0000313" key="10">
    <source>
        <dbReference type="Proteomes" id="UP001160142"/>
    </source>
</evidence>
<organism evidence="9 10">
    <name type="scientific">Antiquaquibacter oligotrophicus</name>
    <dbReference type="NCBI Taxonomy" id="2880260"/>
    <lineage>
        <taxon>Bacteria</taxon>
        <taxon>Bacillati</taxon>
        <taxon>Actinomycetota</taxon>
        <taxon>Actinomycetes</taxon>
        <taxon>Micrococcales</taxon>
        <taxon>Microbacteriaceae</taxon>
        <taxon>Antiquaquibacter</taxon>
    </lineage>
</organism>
<keyword evidence="10" id="KW-1185">Reference proteome</keyword>
<evidence type="ECO:0000256" key="7">
    <source>
        <dbReference type="SAM" id="Phobius"/>
    </source>
</evidence>
<feature type="transmembrane region" description="Helical" evidence="7">
    <location>
        <begin position="108"/>
        <end position="126"/>
    </location>
</feature>
<feature type="transmembrane region" description="Helical" evidence="7">
    <location>
        <begin position="66"/>
        <end position="87"/>
    </location>
</feature>
<sequence>MSSTAQSLGATGVRPISRPERSEWQRSYVRRLIVSDFAVVLGVVFLSQAIWSGYAPGSSGDDPPAWLSYNTISVLLVAAWTALLAFASTRELRHVGAGAAEYRAVVNASLLLLAGVVFTLFVLDLSLDRGPLLTAFALGIVLLLLERWLWRRWLVRQRRQGRMGYRVVLAGSPASVAHLATELRRAPESGYQVVGACVHETGRADAGLAALQIPIIGSLDTIAEAMAEHDADTVAITGTGWLPPQRVRELSWQLEPGRQHLVVAPSLTDIGGPRIRMRPVAGLPLVHVETPKFDRGQKALKRTVDVTASLLLLILLSPLMITLAAVIRLSSPGPILFRQKRVGLDGQLFTMLKFRSMVVDAEARLADLATVERSEGNVVLFKMRNDPRVTPIGRTLRRFSLDELPQLLNVLRGDMSIVGPRPPLAGEVALYEDHVHRRFLMKPGITGLWQVSGRSTLSWEDSVRLDLYYVENWSLTGDLLILVKTVRAVVRREGAY</sequence>
<evidence type="ECO:0000256" key="5">
    <source>
        <dbReference type="ARBA" id="ARBA00022989"/>
    </source>
</evidence>
<accession>A0ABT6KRF1</accession>
<evidence type="ECO:0000256" key="3">
    <source>
        <dbReference type="ARBA" id="ARBA00022679"/>
    </source>
</evidence>
<dbReference type="InterPro" id="IPR017475">
    <property type="entry name" value="EPS_sugar_tfrase"/>
</dbReference>
<dbReference type="EMBL" id="JARXVQ010000001">
    <property type="protein sequence ID" value="MDH6181677.1"/>
    <property type="molecule type" value="Genomic_DNA"/>
</dbReference>
<keyword evidence="4 7" id="KW-0812">Transmembrane</keyword>
<dbReference type="PANTHER" id="PTHR30576">
    <property type="entry name" value="COLANIC BIOSYNTHESIS UDP-GLUCOSE LIPID CARRIER TRANSFERASE"/>
    <property type="match status" value="1"/>
</dbReference>
<dbReference type="RefSeq" id="WP_322133984.1">
    <property type="nucleotide sequence ID" value="NZ_JARXVQ010000001.1"/>
</dbReference>
<evidence type="ECO:0000259" key="8">
    <source>
        <dbReference type="Pfam" id="PF02397"/>
    </source>
</evidence>
<keyword evidence="6 7" id="KW-0472">Membrane</keyword>
<feature type="transmembrane region" description="Helical" evidence="7">
    <location>
        <begin position="32"/>
        <end position="54"/>
    </location>
</feature>
<gene>
    <name evidence="9" type="ORF">M2152_001859</name>
</gene>
<comment type="similarity">
    <text evidence="2">Belongs to the bacterial sugar transferase family.</text>
</comment>
<dbReference type="Pfam" id="PF13727">
    <property type="entry name" value="CoA_binding_3"/>
    <property type="match status" value="1"/>
</dbReference>
<protein>
    <submittedName>
        <fullName evidence="9">Exopolysaccharide biosynthesis polyprenyl glycosylphosphotransferase</fullName>
    </submittedName>
</protein>
<feature type="domain" description="Bacterial sugar transferase" evidence="8">
    <location>
        <begin position="301"/>
        <end position="490"/>
    </location>
</feature>
<comment type="caution">
    <text evidence="9">The sequence shown here is derived from an EMBL/GenBank/DDBJ whole genome shotgun (WGS) entry which is preliminary data.</text>
</comment>
<evidence type="ECO:0000256" key="4">
    <source>
        <dbReference type="ARBA" id="ARBA00022692"/>
    </source>
</evidence>
<dbReference type="Pfam" id="PF02397">
    <property type="entry name" value="Bac_transf"/>
    <property type="match status" value="1"/>
</dbReference>